<reference evidence="6 8" key="2">
    <citation type="journal article" date="2020" name="Extremophiles">
        <title>Genomic analysis of Caldalkalibacillus thermarum TA2.A1 reveals aerobic alkaliphilic metabolism and evolutionary hallmarks linking alkaliphilic bacteria and plant life.</title>
        <authorList>
            <person name="de Jong S.I."/>
            <person name="van den Broek M.A."/>
            <person name="Merkel A.Y."/>
            <person name="de la Torre Cortes P."/>
            <person name="Kalamorz F."/>
            <person name="Cook G.M."/>
            <person name="van Loosdrecht M.C.M."/>
            <person name="McMillan D.G.G."/>
        </authorList>
    </citation>
    <scope>NUCLEOTIDE SEQUENCE [LARGE SCALE GENOMIC DNA]</scope>
    <source>
        <strain evidence="6 8">TA2.A1</strain>
    </source>
</reference>
<dbReference type="CDD" id="cd18095">
    <property type="entry name" value="SpoU-like_rRNA-MTase"/>
    <property type="match status" value="1"/>
</dbReference>
<gene>
    <name evidence="5" type="ORF">CathTA2_2078</name>
    <name evidence="6" type="ORF">HUR95_07055</name>
</gene>
<keyword evidence="2 5" id="KW-0489">Methyltransferase</keyword>
<dbReference type="GO" id="GO:0005737">
    <property type="term" value="C:cytoplasm"/>
    <property type="evidence" value="ECO:0007669"/>
    <property type="project" value="UniProtKB-ARBA"/>
</dbReference>
<evidence type="ECO:0000313" key="6">
    <source>
        <dbReference type="EMBL" id="QZT34986.1"/>
    </source>
</evidence>
<keyword evidence="8" id="KW-1185">Reference proteome</keyword>
<dbReference type="InterPro" id="IPR001537">
    <property type="entry name" value="SpoU_MeTrfase"/>
</dbReference>
<dbReference type="Gene3D" id="3.30.1330.30">
    <property type="match status" value="1"/>
</dbReference>
<evidence type="ECO:0000259" key="4">
    <source>
        <dbReference type="SMART" id="SM00967"/>
    </source>
</evidence>
<evidence type="ECO:0000256" key="1">
    <source>
        <dbReference type="ARBA" id="ARBA00007228"/>
    </source>
</evidence>
<dbReference type="SMART" id="SM00967">
    <property type="entry name" value="SpoU_sub_bind"/>
    <property type="match status" value="1"/>
</dbReference>
<dbReference type="InterPro" id="IPR053888">
    <property type="entry name" value="MRM3-like_sub_bind"/>
</dbReference>
<comment type="similarity">
    <text evidence="1">Belongs to the class IV-like SAM-binding methyltransferase superfamily. RNA methyltransferase TrmH family.</text>
</comment>
<dbReference type="GO" id="GO:0003723">
    <property type="term" value="F:RNA binding"/>
    <property type="evidence" value="ECO:0007669"/>
    <property type="project" value="InterPro"/>
</dbReference>
<accession>F5L8C6</accession>
<dbReference type="eggNOG" id="COG0566">
    <property type="taxonomic scope" value="Bacteria"/>
</dbReference>
<dbReference type="Pfam" id="PF22435">
    <property type="entry name" value="MRM3-like_sub_bind"/>
    <property type="match status" value="1"/>
</dbReference>
<dbReference type="EMBL" id="AFCE01000149">
    <property type="protein sequence ID" value="EGL82446.1"/>
    <property type="molecule type" value="Genomic_DNA"/>
</dbReference>
<dbReference type="InterPro" id="IPR013123">
    <property type="entry name" value="SpoU_subst-bd"/>
</dbReference>
<evidence type="ECO:0000313" key="5">
    <source>
        <dbReference type="EMBL" id="EGL82446.1"/>
    </source>
</evidence>
<dbReference type="SUPFAM" id="SSF55315">
    <property type="entry name" value="L30e-like"/>
    <property type="match status" value="1"/>
</dbReference>
<dbReference type="Proteomes" id="UP000010716">
    <property type="component" value="Unassembled WGS sequence"/>
</dbReference>
<reference evidence="6" key="3">
    <citation type="submission" date="2021-08" db="EMBL/GenBank/DDBJ databases">
        <authorList>
            <person name="de Jong S."/>
            <person name="van den Broek M."/>
            <person name="Merkel A."/>
            <person name="de la Torre Cortes P."/>
            <person name="Kalamorz F."/>
            <person name="Cook G."/>
            <person name="van Loosdrecht M."/>
            <person name="McMillan D."/>
        </authorList>
    </citation>
    <scope>NUCLEOTIDE SEQUENCE</scope>
    <source>
        <strain evidence="6">TA2.A1</strain>
    </source>
</reference>
<dbReference type="AlphaFoldDB" id="F5L8C6"/>
<dbReference type="SUPFAM" id="SSF75217">
    <property type="entry name" value="alpha/beta knot"/>
    <property type="match status" value="1"/>
</dbReference>
<dbReference type="InterPro" id="IPR029026">
    <property type="entry name" value="tRNA_m1G_MTases_N"/>
</dbReference>
<dbReference type="Gene3D" id="3.40.1280.10">
    <property type="match status" value="1"/>
</dbReference>
<dbReference type="GO" id="GO:0006396">
    <property type="term" value="P:RNA processing"/>
    <property type="evidence" value="ECO:0007669"/>
    <property type="project" value="InterPro"/>
</dbReference>
<evidence type="ECO:0000256" key="2">
    <source>
        <dbReference type="ARBA" id="ARBA00022603"/>
    </source>
</evidence>
<dbReference type="InterPro" id="IPR051259">
    <property type="entry name" value="rRNA_Methyltransferase"/>
</dbReference>
<evidence type="ECO:0000313" key="7">
    <source>
        <dbReference type="Proteomes" id="UP000010716"/>
    </source>
</evidence>
<dbReference type="RefSeq" id="WP_007505322.1">
    <property type="nucleotide sequence ID" value="NZ_AFCE01000149.1"/>
</dbReference>
<name>F5L8C6_CALTT</name>
<dbReference type="GO" id="GO:0032259">
    <property type="term" value="P:methylation"/>
    <property type="evidence" value="ECO:0007669"/>
    <property type="project" value="UniProtKB-KW"/>
</dbReference>
<dbReference type="Pfam" id="PF00588">
    <property type="entry name" value="SpoU_methylase"/>
    <property type="match status" value="1"/>
</dbReference>
<dbReference type="InterPro" id="IPR029064">
    <property type="entry name" value="Ribosomal_eL30-like_sf"/>
</dbReference>
<organism evidence="5 7">
    <name type="scientific">Caldalkalibacillus thermarum (strain TA2.A1)</name>
    <dbReference type="NCBI Taxonomy" id="986075"/>
    <lineage>
        <taxon>Bacteria</taxon>
        <taxon>Bacillati</taxon>
        <taxon>Bacillota</taxon>
        <taxon>Bacilli</taxon>
        <taxon>Bacillales</taxon>
        <taxon>Bacillaceae</taxon>
        <taxon>Caldalkalibacillus</taxon>
    </lineage>
</organism>
<protein>
    <submittedName>
        <fullName evidence="5 6">RNA methyltransferase</fullName>
    </submittedName>
</protein>
<dbReference type="KEGG" id="cthu:HUR95_07055"/>
<dbReference type="PANTHER" id="PTHR43191:SF2">
    <property type="entry name" value="RRNA METHYLTRANSFERASE 3, MITOCHONDRIAL"/>
    <property type="match status" value="1"/>
</dbReference>
<keyword evidence="3 5" id="KW-0808">Transferase</keyword>
<evidence type="ECO:0000256" key="3">
    <source>
        <dbReference type="ARBA" id="ARBA00022679"/>
    </source>
</evidence>
<dbReference type="GO" id="GO:0008173">
    <property type="term" value="F:RNA methyltransferase activity"/>
    <property type="evidence" value="ECO:0007669"/>
    <property type="project" value="InterPro"/>
</dbReference>
<dbReference type="InterPro" id="IPR029028">
    <property type="entry name" value="Alpha/beta_knot_MTases"/>
</dbReference>
<proteinExistence type="inferred from homology"/>
<evidence type="ECO:0000313" key="8">
    <source>
        <dbReference type="Proteomes" id="UP000825179"/>
    </source>
</evidence>
<dbReference type="OrthoDB" id="9794400at2"/>
<feature type="domain" description="RNA 2-O ribose methyltransferase substrate binding" evidence="4">
    <location>
        <begin position="31"/>
        <end position="104"/>
    </location>
</feature>
<reference evidence="5 7" key="1">
    <citation type="journal article" date="2011" name="J. Bacteriol.">
        <title>Draft genome sequence of the thermoalkaliphilic Caldalkalibacillus thermarum strain TA2.A1.</title>
        <authorList>
            <person name="Kalamorz F."/>
            <person name="Keis S."/>
            <person name="McMillan D.G."/>
            <person name="Olsson K."/>
            <person name="Stanton J.A."/>
            <person name="Stockwell P."/>
            <person name="Black M.A."/>
            <person name="Klingeman D.M."/>
            <person name="Land M.L."/>
            <person name="Han C.S."/>
            <person name="Martin S.L."/>
            <person name="Becher S.A."/>
            <person name="Peddie C.J."/>
            <person name="Morgan H.W."/>
            <person name="Matthies D."/>
            <person name="Preiss L."/>
            <person name="Meier T."/>
            <person name="Brown S.D."/>
            <person name="Cook G.M."/>
        </authorList>
    </citation>
    <scope>NUCLEOTIDE SEQUENCE [LARGE SCALE GENOMIC DNA]</scope>
    <source>
        <strain evidence="5 7">TA2.A1</strain>
    </source>
</reference>
<dbReference type="Proteomes" id="UP000825179">
    <property type="component" value="Chromosome"/>
</dbReference>
<sequence>MYKIRSKQNPRFKTWKKLTTKKGRERAGLFLVEGEHLAQEALASGWSIVDMIISEDYDKPGEWAQAADKHQIRCCMVPPDLFNELAETQNPQGIALVVQRAQFPMLEEYLDKGALLLLVDSIQDPGNLGTLFRTALAAGVDAVMLGKGTTDPLAGKVLRSTQGAVFHLPFYQVDLMSLIPELHMHNWRVIGTDVKDAIDMRQLSVTENQKVALLVGNEAQGVHPVLKRMTDQNVKIPMFGKVESLNVSVAAGILLYHIQGQKHARCNGQKK</sequence>
<dbReference type="PANTHER" id="PTHR43191">
    <property type="entry name" value="RRNA METHYLTRANSFERASE 3"/>
    <property type="match status" value="1"/>
</dbReference>
<dbReference type="EMBL" id="CP082237">
    <property type="protein sequence ID" value="QZT34986.1"/>
    <property type="molecule type" value="Genomic_DNA"/>
</dbReference>